<protein>
    <submittedName>
        <fullName evidence="14">TonB-dependent receptor</fullName>
    </submittedName>
</protein>
<evidence type="ECO:0000256" key="4">
    <source>
        <dbReference type="ARBA" id="ARBA00022692"/>
    </source>
</evidence>
<evidence type="ECO:0000256" key="1">
    <source>
        <dbReference type="ARBA" id="ARBA00004571"/>
    </source>
</evidence>
<dbReference type="GO" id="GO:0009279">
    <property type="term" value="C:cell outer membrane"/>
    <property type="evidence" value="ECO:0007669"/>
    <property type="project" value="UniProtKB-SubCell"/>
</dbReference>
<dbReference type="EMBL" id="CP002205">
    <property type="protein sequence ID" value="ADN09758.1"/>
    <property type="molecule type" value="Genomic_DNA"/>
</dbReference>
<evidence type="ECO:0000256" key="3">
    <source>
        <dbReference type="ARBA" id="ARBA00022452"/>
    </source>
</evidence>
<gene>
    <name evidence="14" type="ordered locus">Saut_1714</name>
</gene>
<proteinExistence type="inferred from homology"/>
<dbReference type="HOGENOM" id="CLU_433399_0_0_7"/>
<keyword evidence="8 14" id="KW-0675">Receptor</keyword>
<evidence type="ECO:0000256" key="9">
    <source>
        <dbReference type="ARBA" id="ARBA00023237"/>
    </source>
</evidence>
<feature type="domain" description="TonB-dependent receptor-like beta-barrel" evidence="12">
    <location>
        <begin position="234"/>
        <end position="605"/>
    </location>
</feature>
<dbReference type="STRING" id="563040.Saut_1714"/>
<dbReference type="PANTHER" id="PTHR30069:SF29">
    <property type="entry name" value="HEMOGLOBIN AND HEMOGLOBIN-HAPTOGLOBIN-BINDING PROTEIN 1-RELATED"/>
    <property type="match status" value="1"/>
</dbReference>
<feature type="domain" description="TonB-dependent receptor plug" evidence="13">
    <location>
        <begin position="45"/>
        <end position="130"/>
    </location>
</feature>
<organism evidence="14 15">
    <name type="scientific">Sulfurimonas autotrophica (strain ATCC BAA-671 / DSM 16294 / JCM 11897 / OK10)</name>
    <dbReference type="NCBI Taxonomy" id="563040"/>
    <lineage>
        <taxon>Bacteria</taxon>
        <taxon>Pseudomonadati</taxon>
        <taxon>Campylobacterota</taxon>
        <taxon>Epsilonproteobacteria</taxon>
        <taxon>Campylobacterales</taxon>
        <taxon>Sulfurimonadaceae</taxon>
        <taxon>Sulfurimonas</taxon>
    </lineage>
</organism>
<dbReference type="Pfam" id="PF07715">
    <property type="entry name" value="Plug"/>
    <property type="match status" value="1"/>
</dbReference>
<comment type="similarity">
    <text evidence="10 11">Belongs to the TonB-dependent receptor family.</text>
</comment>
<evidence type="ECO:0000256" key="10">
    <source>
        <dbReference type="PROSITE-ProRule" id="PRU01360"/>
    </source>
</evidence>
<keyword evidence="4 10" id="KW-0812">Transmembrane</keyword>
<dbReference type="Pfam" id="PF00593">
    <property type="entry name" value="TonB_dep_Rec_b-barrel"/>
    <property type="match status" value="1"/>
</dbReference>
<evidence type="ECO:0000256" key="8">
    <source>
        <dbReference type="ARBA" id="ARBA00023170"/>
    </source>
</evidence>
<evidence type="ECO:0000256" key="5">
    <source>
        <dbReference type="ARBA" id="ARBA00022729"/>
    </source>
</evidence>
<keyword evidence="9 10" id="KW-0998">Cell outer membrane</keyword>
<keyword evidence="2 10" id="KW-0813">Transport</keyword>
<dbReference type="InterPro" id="IPR037066">
    <property type="entry name" value="Plug_dom_sf"/>
</dbReference>
<reference evidence="15" key="1">
    <citation type="journal article" date="2010" name="Stand. Genomic Sci.">
        <title>Complete genome sequence of Sulfurimonas autotrophica type strain (OK10).</title>
        <authorList>
            <person name="Sikorski J."/>
            <person name="Munk C."/>
            <person name="Lapidus A."/>
            <person name="Djao O."/>
            <person name="Lucas S."/>
            <person name="Glavina Del Rio T."/>
            <person name="Nolan M."/>
            <person name="Tice H."/>
            <person name="Han C."/>
            <person name="Cheng J."/>
            <person name="Tapia R."/>
            <person name="Goodwin L."/>
            <person name="Pitluck S."/>
            <person name="Liolios K."/>
            <person name="Ivanova N."/>
            <person name="Mavromatis K."/>
            <person name="Mikhailova N."/>
            <person name="Pati A."/>
            <person name="Sims D."/>
            <person name="Meincke L."/>
            <person name="Brettin T."/>
            <person name="Detter J."/>
            <person name="Chen A."/>
            <person name="Palaniappan K."/>
            <person name="Land M."/>
            <person name="Hauser L."/>
            <person name="Chang Y."/>
            <person name="Jeffries C."/>
            <person name="Rohde M."/>
            <person name="Lang E."/>
            <person name="Spring S."/>
            <person name="Goker M."/>
            <person name="Woyke T."/>
            <person name="Bristow J."/>
            <person name="Eisen J."/>
            <person name="Markowitz V."/>
            <person name="Hugenholtz P."/>
            <person name="Kyrpides N."/>
            <person name="Klenk H."/>
        </authorList>
    </citation>
    <scope>NUCLEOTIDE SEQUENCE [LARGE SCALE GENOMIC DNA]</scope>
    <source>
        <strain evidence="15">ATCC BAA-671 / DSM 16294 / JCM 11897 / OK10</strain>
    </source>
</reference>
<dbReference type="KEGG" id="sua:Saut_1714"/>
<evidence type="ECO:0000259" key="12">
    <source>
        <dbReference type="Pfam" id="PF00593"/>
    </source>
</evidence>
<dbReference type="InterPro" id="IPR012910">
    <property type="entry name" value="Plug_dom"/>
</dbReference>
<dbReference type="Proteomes" id="UP000007803">
    <property type="component" value="Chromosome"/>
</dbReference>
<name>E0UPU9_SULAO</name>
<keyword evidence="7 10" id="KW-0472">Membrane</keyword>
<dbReference type="GO" id="GO:0015344">
    <property type="term" value="F:siderophore uptake transmembrane transporter activity"/>
    <property type="evidence" value="ECO:0007669"/>
    <property type="project" value="TreeGrafter"/>
</dbReference>
<comment type="subcellular location">
    <subcellularLocation>
        <location evidence="1 10">Cell outer membrane</location>
        <topology evidence="1 10">Multi-pass membrane protein</topology>
    </subcellularLocation>
</comment>
<sequence>MKQIQIAKFVIIVYASTLNALMLEPISIEAPLENIATTEVDEELQTNAQTLSEKLLNQVSINQIDSSTNASVISIRGNDFRATDYYEDGVPLYKTANGFVDTSMYIDNSLKVDLNFGGAPSLYAPSAVGGEIVLTSKKLKSGLHGYADTSISTNNRKLETLVSYKTDKYYVKAMLNGFKQDRFILSNDFAYTPIQPDKERVNSDKEQFGGYLKTGYKMSEHSDIAFKISYLKGDFGLPVQVYNEPSNAFSTAADYQRTDNKELNSYWFYYDYKINTLTLKLRSYYDAYTDTFNFYNSPSFTTLKYDESIYEDSRLGSILSVGYDYSQKSSALVTLRVDRNRHRTKDGDTNSYRDYEAIESSLSYLHKYQYNKNILLTASLAYKIQNLTQAYRYNNTDIDYKDNKAVDGQLTCNYVYNKEQSYYMSIAKKNRFASMVELYPFFPWDTATQYVKPERSKSLEIGTELKVIKNTKLKLATYYNRVDDMILFDGNQYENSDAATIKGVELSLYNYSFENQNIEFSYAYTDAKDKEDKRVILIPASKLNITDEIFFQSNTSFLVTYLYVGSRDDVYNSKTYSLESYSLIDTQISYAPKTNLTLKGGVKNLLDENCASRHGQPAPGRAFFLSLKYKF</sequence>
<dbReference type="PROSITE" id="PS52016">
    <property type="entry name" value="TONB_DEPENDENT_REC_3"/>
    <property type="match status" value="1"/>
</dbReference>
<evidence type="ECO:0000256" key="6">
    <source>
        <dbReference type="ARBA" id="ARBA00023077"/>
    </source>
</evidence>
<keyword evidence="15" id="KW-1185">Reference proteome</keyword>
<accession>E0UPU9</accession>
<dbReference type="eggNOG" id="COG4206">
    <property type="taxonomic scope" value="Bacteria"/>
</dbReference>
<dbReference type="OrthoDB" id="5389752at2"/>
<dbReference type="AlphaFoldDB" id="E0UPU9"/>
<dbReference type="RefSeq" id="WP_013327511.1">
    <property type="nucleotide sequence ID" value="NC_014506.1"/>
</dbReference>
<keyword evidence="6 11" id="KW-0798">TonB box</keyword>
<evidence type="ECO:0000256" key="7">
    <source>
        <dbReference type="ARBA" id="ARBA00023136"/>
    </source>
</evidence>
<dbReference type="GO" id="GO:0044718">
    <property type="term" value="P:siderophore transmembrane transport"/>
    <property type="evidence" value="ECO:0007669"/>
    <property type="project" value="TreeGrafter"/>
</dbReference>
<evidence type="ECO:0000256" key="11">
    <source>
        <dbReference type="RuleBase" id="RU003357"/>
    </source>
</evidence>
<dbReference type="Gene3D" id="2.170.130.10">
    <property type="entry name" value="TonB-dependent receptor, plug domain"/>
    <property type="match status" value="1"/>
</dbReference>
<keyword evidence="5" id="KW-0732">Signal</keyword>
<evidence type="ECO:0000313" key="14">
    <source>
        <dbReference type="EMBL" id="ADN09758.1"/>
    </source>
</evidence>
<dbReference type="InterPro" id="IPR000531">
    <property type="entry name" value="Beta-barrel_TonB"/>
</dbReference>
<dbReference type="InterPro" id="IPR036942">
    <property type="entry name" value="Beta-barrel_TonB_sf"/>
</dbReference>
<dbReference type="InterPro" id="IPR039426">
    <property type="entry name" value="TonB-dep_rcpt-like"/>
</dbReference>
<dbReference type="SUPFAM" id="SSF56935">
    <property type="entry name" value="Porins"/>
    <property type="match status" value="1"/>
</dbReference>
<evidence type="ECO:0000313" key="15">
    <source>
        <dbReference type="Proteomes" id="UP000007803"/>
    </source>
</evidence>
<dbReference type="PANTHER" id="PTHR30069">
    <property type="entry name" value="TONB-DEPENDENT OUTER MEMBRANE RECEPTOR"/>
    <property type="match status" value="1"/>
</dbReference>
<keyword evidence="3 10" id="KW-1134">Transmembrane beta strand</keyword>
<evidence type="ECO:0000259" key="13">
    <source>
        <dbReference type="Pfam" id="PF07715"/>
    </source>
</evidence>
<dbReference type="Gene3D" id="2.40.170.20">
    <property type="entry name" value="TonB-dependent receptor, beta-barrel domain"/>
    <property type="match status" value="1"/>
</dbReference>
<evidence type="ECO:0000256" key="2">
    <source>
        <dbReference type="ARBA" id="ARBA00022448"/>
    </source>
</evidence>